<dbReference type="InterPro" id="IPR045886">
    <property type="entry name" value="ThiF/MoeB/HesA"/>
</dbReference>
<dbReference type="GO" id="GO:0031510">
    <property type="term" value="C:SUMO activating enzyme complex"/>
    <property type="evidence" value="ECO:0007669"/>
    <property type="project" value="TreeGrafter"/>
</dbReference>
<evidence type="ECO:0000259" key="1">
    <source>
        <dbReference type="Pfam" id="PF00899"/>
    </source>
</evidence>
<dbReference type="GO" id="GO:0016925">
    <property type="term" value="P:protein sumoylation"/>
    <property type="evidence" value="ECO:0007669"/>
    <property type="project" value="TreeGrafter"/>
</dbReference>
<evidence type="ECO:0000313" key="3">
    <source>
        <dbReference type="Proteomes" id="UP001218188"/>
    </source>
</evidence>
<comment type="caution">
    <text evidence="2">The sequence shown here is derived from an EMBL/GenBank/DDBJ whole genome shotgun (WGS) entry which is preliminary data.</text>
</comment>
<dbReference type="InterPro" id="IPR000594">
    <property type="entry name" value="ThiF_NAD_FAD-bd"/>
</dbReference>
<feature type="domain" description="THIF-type NAD/FAD binding fold" evidence="1">
    <location>
        <begin position="33"/>
        <end position="85"/>
    </location>
</feature>
<keyword evidence="3" id="KW-1185">Reference proteome</keyword>
<sequence>MSTAKARTAHAKTILGDPVQNYMDASLRPRSSLGAGGIGCELRSSFALVENIVLTGFGKITLLDLDTIDLTDLNRQFLFRQNRLGLG</sequence>
<name>A0AAD6S0B4_9AGAR</name>
<dbReference type="EMBL" id="JARJCM010000354">
    <property type="protein sequence ID" value="KAJ7018153.1"/>
    <property type="molecule type" value="Genomic_DNA"/>
</dbReference>
<dbReference type="Proteomes" id="UP001218188">
    <property type="component" value="Unassembled WGS sequence"/>
</dbReference>
<accession>A0AAD6S0B4</accession>
<dbReference type="SUPFAM" id="SSF69572">
    <property type="entry name" value="Activating enzymes of the ubiquitin-like proteins"/>
    <property type="match status" value="1"/>
</dbReference>
<dbReference type="GO" id="GO:0019948">
    <property type="term" value="F:SUMO activating enzyme activity"/>
    <property type="evidence" value="ECO:0007669"/>
    <property type="project" value="TreeGrafter"/>
</dbReference>
<dbReference type="PANTHER" id="PTHR10953">
    <property type="entry name" value="UBIQUITIN-ACTIVATING ENZYME E1"/>
    <property type="match status" value="1"/>
</dbReference>
<dbReference type="AlphaFoldDB" id="A0AAD6S0B4"/>
<dbReference type="PANTHER" id="PTHR10953:SF5">
    <property type="entry name" value="SUMO-ACTIVATING ENZYME SUBUNIT 2"/>
    <property type="match status" value="1"/>
</dbReference>
<organism evidence="2 3">
    <name type="scientific">Mycena alexandri</name>
    <dbReference type="NCBI Taxonomy" id="1745969"/>
    <lineage>
        <taxon>Eukaryota</taxon>
        <taxon>Fungi</taxon>
        <taxon>Dikarya</taxon>
        <taxon>Basidiomycota</taxon>
        <taxon>Agaricomycotina</taxon>
        <taxon>Agaricomycetes</taxon>
        <taxon>Agaricomycetidae</taxon>
        <taxon>Agaricales</taxon>
        <taxon>Marasmiineae</taxon>
        <taxon>Mycenaceae</taxon>
        <taxon>Mycena</taxon>
    </lineage>
</organism>
<protein>
    <recommendedName>
        <fullName evidence="1">THIF-type NAD/FAD binding fold domain-containing protein</fullName>
    </recommendedName>
</protein>
<gene>
    <name evidence="2" type="ORF">C8F04DRAFT_1278077</name>
</gene>
<dbReference type="InterPro" id="IPR035985">
    <property type="entry name" value="Ubiquitin-activating_enz"/>
</dbReference>
<evidence type="ECO:0000313" key="2">
    <source>
        <dbReference type="EMBL" id="KAJ7018153.1"/>
    </source>
</evidence>
<reference evidence="2" key="1">
    <citation type="submission" date="2023-03" db="EMBL/GenBank/DDBJ databases">
        <title>Massive genome expansion in bonnet fungi (Mycena s.s.) driven by repeated elements and novel gene families across ecological guilds.</title>
        <authorList>
            <consortium name="Lawrence Berkeley National Laboratory"/>
            <person name="Harder C.B."/>
            <person name="Miyauchi S."/>
            <person name="Viragh M."/>
            <person name="Kuo A."/>
            <person name="Thoen E."/>
            <person name="Andreopoulos B."/>
            <person name="Lu D."/>
            <person name="Skrede I."/>
            <person name="Drula E."/>
            <person name="Henrissat B."/>
            <person name="Morin E."/>
            <person name="Kohler A."/>
            <person name="Barry K."/>
            <person name="LaButti K."/>
            <person name="Morin E."/>
            <person name="Salamov A."/>
            <person name="Lipzen A."/>
            <person name="Mereny Z."/>
            <person name="Hegedus B."/>
            <person name="Baldrian P."/>
            <person name="Stursova M."/>
            <person name="Weitz H."/>
            <person name="Taylor A."/>
            <person name="Grigoriev I.V."/>
            <person name="Nagy L.G."/>
            <person name="Martin F."/>
            <person name="Kauserud H."/>
        </authorList>
    </citation>
    <scope>NUCLEOTIDE SEQUENCE</scope>
    <source>
        <strain evidence="2">CBHHK200</strain>
    </source>
</reference>
<dbReference type="GO" id="GO:0005737">
    <property type="term" value="C:cytoplasm"/>
    <property type="evidence" value="ECO:0007669"/>
    <property type="project" value="TreeGrafter"/>
</dbReference>
<proteinExistence type="predicted"/>
<dbReference type="Pfam" id="PF00899">
    <property type="entry name" value="ThiF"/>
    <property type="match status" value="1"/>
</dbReference>
<dbReference type="Gene3D" id="3.40.50.720">
    <property type="entry name" value="NAD(P)-binding Rossmann-like Domain"/>
    <property type="match status" value="1"/>
</dbReference>